<dbReference type="InterPro" id="IPR000620">
    <property type="entry name" value="EamA_dom"/>
</dbReference>
<gene>
    <name evidence="8" type="ORF">JO391_01215</name>
</gene>
<feature type="domain" description="EamA" evidence="7">
    <location>
        <begin position="154"/>
        <end position="283"/>
    </location>
</feature>
<dbReference type="KEGG" id="nsm:JO391_01215"/>
<comment type="similarity">
    <text evidence="2">Belongs to the drug/metabolite transporter (DMT) superfamily. 10 TMS drug/metabolite exporter (DME) (TC 2.A.7.3) family.</text>
</comment>
<dbReference type="PANTHER" id="PTHR22911">
    <property type="entry name" value="ACYL-MALONYL CONDENSING ENZYME-RELATED"/>
    <property type="match status" value="1"/>
</dbReference>
<dbReference type="Pfam" id="PF00892">
    <property type="entry name" value="EamA"/>
    <property type="match status" value="2"/>
</dbReference>
<reference evidence="8" key="1">
    <citation type="submission" date="2021-02" db="EMBL/GenBank/DDBJ databases">
        <title>Rhodobacter shimadae sp. nov., an aerobic anoxygenic phototrophic bacterium isolated from a hot spring.</title>
        <authorList>
            <person name="Muramatsu S."/>
            <person name="Haruta S."/>
            <person name="Hirose S."/>
            <person name="Hanada S."/>
        </authorList>
    </citation>
    <scope>NUCLEOTIDE SEQUENCE</scope>
    <source>
        <strain evidence="8">N10</strain>
    </source>
</reference>
<evidence type="ECO:0000256" key="6">
    <source>
        <dbReference type="SAM" id="Phobius"/>
    </source>
</evidence>
<organism evidence="8 9">
    <name type="scientific">Neotabrizicola shimadae</name>
    <dbReference type="NCBI Taxonomy" id="2807096"/>
    <lineage>
        <taxon>Bacteria</taxon>
        <taxon>Pseudomonadati</taxon>
        <taxon>Pseudomonadota</taxon>
        <taxon>Alphaproteobacteria</taxon>
        <taxon>Rhodobacterales</taxon>
        <taxon>Paracoccaceae</taxon>
        <taxon>Neotabrizicola</taxon>
    </lineage>
</organism>
<feature type="transmembrane region" description="Helical" evidence="6">
    <location>
        <begin position="211"/>
        <end position="235"/>
    </location>
</feature>
<feature type="transmembrane region" description="Helical" evidence="6">
    <location>
        <begin position="44"/>
        <end position="60"/>
    </location>
</feature>
<protein>
    <submittedName>
        <fullName evidence="8">DMT family transporter</fullName>
    </submittedName>
</protein>
<evidence type="ECO:0000256" key="4">
    <source>
        <dbReference type="ARBA" id="ARBA00022989"/>
    </source>
</evidence>
<dbReference type="AlphaFoldDB" id="A0A8G0ZWW2"/>
<keyword evidence="9" id="KW-1185">Reference proteome</keyword>
<dbReference type="GO" id="GO:0016020">
    <property type="term" value="C:membrane"/>
    <property type="evidence" value="ECO:0007669"/>
    <property type="project" value="UniProtKB-SubCell"/>
</dbReference>
<feature type="transmembrane region" description="Helical" evidence="6">
    <location>
        <begin position="130"/>
        <end position="148"/>
    </location>
</feature>
<evidence type="ECO:0000313" key="9">
    <source>
        <dbReference type="Proteomes" id="UP000826300"/>
    </source>
</evidence>
<dbReference type="Proteomes" id="UP000826300">
    <property type="component" value="Chromosome"/>
</dbReference>
<dbReference type="PANTHER" id="PTHR22911:SF6">
    <property type="entry name" value="SOLUTE CARRIER FAMILY 35 MEMBER G1"/>
    <property type="match status" value="1"/>
</dbReference>
<evidence type="ECO:0000313" key="8">
    <source>
        <dbReference type="EMBL" id="QYZ70185.1"/>
    </source>
</evidence>
<feature type="transmembrane region" description="Helical" evidence="6">
    <location>
        <begin position="72"/>
        <end position="93"/>
    </location>
</feature>
<keyword evidence="3 6" id="KW-0812">Transmembrane</keyword>
<evidence type="ECO:0000256" key="2">
    <source>
        <dbReference type="ARBA" id="ARBA00009853"/>
    </source>
</evidence>
<sequence length="304" mass="32813">MNQTHPDPLKGALFMIAAGIAFALANALTQIVTFHLGFKPQSDTFWQYAIALVLAFPFVWREGLAGFRTDHPVLHVLRVIVSAFGVQAFVMALANGVPIWQVIALVMTSPFFVMLGAFLFLGERVGPNRWGAAALGFAGAMVLLRPWDQGFSPAALYPLAAALLWAAASLLTKRLTRTERPQTVTLWLLALLTPINAGLSVQAGFEWPTGTILLALLAGGVLMLAAQHMLTMAYASADAAFVQPFDDLKLLSNILVGWLIFGYLPEGTLWLGVAMILAASSWLLWSEREGRSPGLAARPAQETA</sequence>
<dbReference type="RefSeq" id="WP_220662401.1">
    <property type="nucleotide sequence ID" value="NZ_CP069370.1"/>
</dbReference>
<dbReference type="SUPFAM" id="SSF103481">
    <property type="entry name" value="Multidrug resistance efflux transporter EmrE"/>
    <property type="match status" value="2"/>
</dbReference>
<keyword evidence="4 6" id="KW-1133">Transmembrane helix</keyword>
<feature type="domain" description="EamA" evidence="7">
    <location>
        <begin position="10"/>
        <end position="144"/>
    </location>
</feature>
<evidence type="ECO:0000256" key="1">
    <source>
        <dbReference type="ARBA" id="ARBA00004141"/>
    </source>
</evidence>
<accession>A0A8G0ZWW2</accession>
<feature type="transmembrane region" description="Helical" evidence="6">
    <location>
        <begin position="99"/>
        <end position="121"/>
    </location>
</feature>
<keyword evidence="5 6" id="KW-0472">Membrane</keyword>
<feature type="transmembrane region" description="Helical" evidence="6">
    <location>
        <begin position="184"/>
        <end position="205"/>
    </location>
</feature>
<feature type="transmembrane region" description="Helical" evidence="6">
    <location>
        <begin position="12"/>
        <end position="38"/>
    </location>
</feature>
<evidence type="ECO:0000259" key="7">
    <source>
        <dbReference type="Pfam" id="PF00892"/>
    </source>
</evidence>
<dbReference type="InterPro" id="IPR037185">
    <property type="entry name" value="EmrE-like"/>
</dbReference>
<name>A0A8G0ZWW2_9RHOB</name>
<feature type="transmembrane region" description="Helical" evidence="6">
    <location>
        <begin position="154"/>
        <end position="172"/>
    </location>
</feature>
<proteinExistence type="inferred from homology"/>
<evidence type="ECO:0000256" key="3">
    <source>
        <dbReference type="ARBA" id="ARBA00022692"/>
    </source>
</evidence>
<comment type="subcellular location">
    <subcellularLocation>
        <location evidence="1">Membrane</location>
        <topology evidence="1">Multi-pass membrane protein</topology>
    </subcellularLocation>
</comment>
<evidence type="ECO:0000256" key="5">
    <source>
        <dbReference type="ARBA" id="ARBA00023136"/>
    </source>
</evidence>
<dbReference type="EMBL" id="CP069370">
    <property type="protein sequence ID" value="QYZ70185.1"/>
    <property type="molecule type" value="Genomic_DNA"/>
</dbReference>